<dbReference type="PROSITE" id="PS51354">
    <property type="entry name" value="GLUTAREDOXIN_2"/>
    <property type="match status" value="1"/>
</dbReference>
<sequence length="532" mass="59625">MQFAYVFTCGTGPPGIQLLQPLRSMTHDRIISRRGWQHHNVMIQGVKGRSLPGFGLRRVGIPGWGLDLLSYATRRIRIEVGRGEIALTVQHRVASWEILSDKLQGVELEPSERIADAKERVFGLEQESEIVFYRDNSSWCPYCERVWLLLEEKKISYSIKKINMRCYGGKPAWYTSMVPSGLLPAVTLDGQLVTESLDIMFILEERFPNNYPLLPERGTPEFAAVDALLKLERKLFGAWLSRLTQSRGDNGAFEATMDRVNCALQRFKGPYFLGIQFSLVDAVFAPFLERIAASMPYWPGIQIRGADRWSAINEWFDAMDSRPSYQAMKSDDFGITHNLEPQIGSCFSAEAGAAYRALIDGTNGAWDLPLKSEVTAWGTDDGSGKDGAKEEAAQSLIENHEQIVKFALRGVEDGEKYRDAVDLAFRYLALSLLDGVQNVNVPKDQPKEVAIAASYLRERVGVPRDLTYPAARQLRAHLNWLVKQSGSRSKLDEVKTDDQKSWLEPAEISNSGGVLQESKKALSARVKLMALS</sequence>
<keyword evidence="2" id="KW-0808">Transferase</keyword>
<dbReference type="CDD" id="cd00570">
    <property type="entry name" value="GST_N_family"/>
    <property type="match status" value="1"/>
</dbReference>
<dbReference type="PROSITE" id="PS50404">
    <property type="entry name" value="GST_NTER"/>
    <property type="match status" value="1"/>
</dbReference>
<dbReference type="InterPro" id="IPR050983">
    <property type="entry name" value="GST_Omega/HSP26"/>
</dbReference>
<dbReference type="AlphaFoldDB" id="A0A6B7NW01"/>
<dbReference type="SUPFAM" id="SSF52833">
    <property type="entry name" value="Thioredoxin-like"/>
    <property type="match status" value="1"/>
</dbReference>
<name>A0A6B7NW01_9MARC</name>
<feature type="domain" description="GST N-terminal" evidence="1">
    <location>
        <begin position="130"/>
        <end position="211"/>
    </location>
</feature>
<dbReference type="GO" id="GO:0016740">
    <property type="term" value="F:transferase activity"/>
    <property type="evidence" value="ECO:0007669"/>
    <property type="project" value="UniProtKB-KW"/>
</dbReference>
<evidence type="ECO:0000259" key="1">
    <source>
        <dbReference type="PROSITE" id="PS50404"/>
    </source>
</evidence>
<organism evidence="2">
    <name type="scientific">Apopellia endiviifolia</name>
    <name type="common">species B</name>
    <dbReference type="NCBI Taxonomy" id="119729"/>
    <lineage>
        <taxon>Eukaryota</taxon>
        <taxon>Viridiplantae</taxon>
        <taxon>Streptophyta</taxon>
        <taxon>Embryophyta</taxon>
        <taxon>Marchantiophyta</taxon>
        <taxon>Jungermanniopsida</taxon>
        <taxon>Pelliidae</taxon>
        <taxon>Pelliales</taxon>
        <taxon>Pelliaceae</taxon>
        <taxon>Apopellia</taxon>
    </lineage>
</organism>
<dbReference type="EMBL" id="MN496001">
    <property type="protein sequence ID" value="QFS19062.1"/>
    <property type="molecule type" value="mRNA"/>
</dbReference>
<proteinExistence type="evidence at transcript level"/>
<dbReference type="Gene3D" id="1.20.1050.10">
    <property type="match status" value="1"/>
</dbReference>
<evidence type="ECO:0000313" key="2">
    <source>
        <dbReference type="EMBL" id="QFS19062.1"/>
    </source>
</evidence>
<dbReference type="Pfam" id="PF13410">
    <property type="entry name" value="GST_C_2"/>
    <property type="match status" value="1"/>
</dbReference>
<dbReference type="GO" id="GO:0005737">
    <property type="term" value="C:cytoplasm"/>
    <property type="evidence" value="ECO:0007669"/>
    <property type="project" value="TreeGrafter"/>
</dbReference>
<dbReference type="PANTHER" id="PTHR43968:SF14">
    <property type="entry name" value="GLUTATHIONE S-TRANSFERASE"/>
    <property type="match status" value="1"/>
</dbReference>
<dbReference type="SFLD" id="SFLDG00358">
    <property type="entry name" value="Main_(cytGST)"/>
    <property type="match status" value="1"/>
</dbReference>
<dbReference type="InterPro" id="IPR004045">
    <property type="entry name" value="Glutathione_S-Trfase_N"/>
</dbReference>
<reference evidence="2" key="1">
    <citation type="submission" date="2019-09" db="EMBL/GenBank/DDBJ databases">
        <title>RNA-seq analysis of differentially expressed genes between male and female gametophytes of simple thalloid liverwort Pellia endiviifolia sp B.</title>
        <authorList>
            <person name="Sierocka I."/>
            <person name="Alaba S."/>
            <person name="Jarmolowski A."/>
            <person name="Karlowski W.M."/>
            <person name="Szweykowska-Kulinska Z."/>
        </authorList>
    </citation>
    <scope>NUCLEOTIDE SEQUENCE</scope>
</reference>
<dbReference type="Pfam" id="PF13409">
    <property type="entry name" value="GST_N_2"/>
    <property type="match status" value="1"/>
</dbReference>
<dbReference type="InterPro" id="IPR040079">
    <property type="entry name" value="Glutathione_S-Trfase"/>
</dbReference>
<dbReference type="Gene3D" id="3.40.30.10">
    <property type="entry name" value="Glutaredoxin"/>
    <property type="match status" value="1"/>
</dbReference>
<dbReference type="SUPFAM" id="SSF47616">
    <property type="entry name" value="GST C-terminal domain-like"/>
    <property type="match status" value="1"/>
</dbReference>
<accession>A0A6B7NW01</accession>
<protein>
    <submittedName>
        <fullName evidence="2">Glutathione S-transferase 1</fullName>
    </submittedName>
</protein>
<dbReference type="InterPro" id="IPR036249">
    <property type="entry name" value="Thioredoxin-like_sf"/>
</dbReference>
<dbReference type="SFLD" id="SFLDS00019">
    <property type="entry name" value="Glutathione_Transferase_(cytos"/>
    <property type="match status" value="1"/>
</dbReference>
<dbReference type="InterPro" id="IPR036282">
    <property type="entry name" value="Glutathione-S-Trfase_C_sf"/>
</dbReference>
<dbReference type="PANTHER" id="PTHR43968">
    <property type="match status" value="1"/>
</dbReference>